<dbReference type="InterPro" id="IPR035965">
    <property type="entry name" value="PAS-like_dom_sf"/>
</dbReference>
<dbReference type="EC" id="3.1.3.3" evidence="4"/>
<dbReference type="SUPFAM" id="SSF81606">
    <property type="entry name" value="PP2C-like"/>
    <property type="match status" value="1"/>
</dbReference>
<dbReference type="Gene3D" id="3.30.450.20">
    <property type="entry name" value="PAS domain"/>
    <property type="match status" value="1"/>
</dbReference>
<dbReference type="EMBL" id="JACHEM010000020">
    <property type="protein sequence ID" value="MBB6439360.1"/>
    <property type="molecule type" value="Genomic_DNA"/>
</dbReference>
<dbReference type="InterPro" id="IPR000014">
    <property type="entry name" value="PAS"/>
</dbReference>
<dbReference type="PANTHER" id="PTHR43156:SF2">
    <property type="entry name" value="STAGE II SPORULATION PROTEIN E"/>
    <property type="match status" value="1"/>
</dbReference>
<dbReference type="AlphaFoldDB" id="A0A7X0HKJ1"/>
<dbReference type="Gene3D" id="3.60.40.10">
    <property type="entry name" value="PPM-type phosphatase domain"/>
    <property type="match status" value="1"/>
</dbReference>
<dbReference type="SUPFAM" id="SSF55785">
    <property type="entry name" value="PYP-like sensor domain (PAS domain)"/>
    <property type="match status" value="1"/>
</dbReference>
<feature type="domain" description="PAS" evidence="3">
    <location>
        <begin position="30"/>
        <end position="82"/>
    </location>
</feature>
<protein>
    <submittedName>
        <fullName evidence="4">Sigma-B regulation protein RsbU (Phosphoserine phosphatase)</fullName>
        <ecNumber evidence="4">3.1.3.3</ecNumber>
    </submittedName>
</protein>
<sequence>MIRRARGSGADGTGATPAGESADAAFPALLEESPEILYEQAPCGYLTTMMDGTVAKVNATLLGWLGRTREEVLGRMRFGDLLTAGGRIYHETHFAPLLRMQGEISGVALELKAADGTRMPVLASSVVTYGSEGEPLLIRTTLSDARDRRAYEEELLRGTRAAERARAEAEEARRAADEARRAAEHARTQEERARKEEERARRQAEQTRRETEQARKEEERARRQAEQATKDAEQDRRAAELARKQAEFERQQAEAARRDAEADRARLQDALGVLQQSLLPDHLPVVPGLEAASYYHTASPERLGGDFYDLFPLDGKRWAFFLGDVCGKGPQAAALTSLTRYSLRAAALHDPDPVAALSTLNTVLHERYTGGDPRYCTTVFGTVEPDPATGHVAVHLASGGHPPALIRRADGRAEYLETPGGLLVGVVPEPHFTAAHTTLAPGDTLLLYTDGLTEARTGPERALYGDDALRDFVADLPDAGPGALVGALTALLEGFGTGLDDDTALLALGAPKDTTATSATTATVATATATATATTVATVTATTTPEPE</sequence>
<dbReference type="Pfam" id="PF13426">
    <property type="entry name" value="PAS_9"/>
    <property type="match status" value="1"/>
</dbReference>
<evidence type="ECO:0000259" key="3">
    <source>
        <dbReference type="PROSITE" id="PS50112"/>
    </source>
</evidence>
<dbReference type="PANTHER" id="PTHR43156">
    <property type="entry name" value="STAGE II SPORULATION PROTEIN E-RELATED"/>
    <property type="match status" value="1"/>
</dbReference>
<dbReference type="Proteomes" id="UP000540423">
    <property type="component" value="Unassembled WGS sequence"/>
</dbReference>
<name>A0A7X0HKJ1_9ACTN</name>
<dbReference type="CDD" id="cd00130">
    <property type="entry name" value="PAS"/>
    <property type="match status" value="1"/>
</dbReference>
<dbReference type="RefSeq" id="WP_229923432.1">
    <property type="nucleotide sequence ID" value="NZ_BNBN01000006.1"/>
</dbReference>
<reference evidence="4 5" key="1">
    <citation type="submission" date="2020-08" db="EMBL/GenBank/DDBJ databases">
        <title>Genomic Encyclopedia of Type Strains, Phase IV (KMG-IV): sequencing the most valuable type-strain genomes for metagenomic binning, comparative biology and taxonomic classification.</title>
        <authorList>
            <person name="Goeker M."/>
        </authorList>
    </citation>
    <scope>NUCLEOTIDE SEQUENCE [LARGE SCALE GENOMIC DNA]</scope>
    <source>
        <strain evidence="4 5">DSM 40141</strain>
    </source>
</reference>
<evidence type="ECO:0000313" key="4">
    <source>
        <dbReference type="EMBL" id="MBB6439360.1"/>
    </source>
</evidence>
<comment type="caution">
    <text evidence="4">The sequence shown here is derived from an EMBL/GenBank/DDBJ whole genome shotgun (WGS) entry which is preliminary data.</text>
</comment>
<dbReference type="GO" id="GO:0016791">
    <property type="term" value="F:phosphatase activity"/>
    <property type="evidence" value="ECO:0007669"/>
    <property type="project" value="TreeGrafter"/>
</dbReference>
<dbReference type="NCBIfam" id="TIGR00229">
    <property type="entry name" value="sensory_box"/>
    <property type="match status" value="1"/>
</dbReference>
<feature type="region of interest" description="Disordered" evidence="2">
    <location>
        <begin position="159"/>
        <end position="261"/>
    </location>
</feature>
<dbReference type="InterPro" id="IPR001932">
    <property type="entry name" value="PPM-type_phosphatase-like_dom"/>
</dbReference>
<dbReference type="Pfam" id="PF07228">
    <property type="entry name" value="SpoIIE"/>
    <property type="match status" value="1"/>
</dbReference>
<keyword evidence="1 4" id="KW-0378">Hydrolase</keyword>
<evidence type="ECO:0000256" key="2">
    <source>
        <dbReference type="SAM" id="MobiDB-lite"/>
    </source>
</evidence>
<proteinExistence type="predicted"/>
<dbReference type="PROSITE" id="PS50112">
    <property type="entry name" value="PAS"/>
    <property type="match status" value="1"/>
</dbReference>
<dbReference type="SMART" id="SM00331">
    <property type="entry name" value="PP2C_SIG"/>
    <property type="match status" value="1"/>
</dbReference>
<organism evidence="4 5">
    <name type="scientific">Streptomyces candidus</name>
    <dbReference type="NCBI Taxonomy" id="67283"/>
    <lineage>
        <taxon>Bacteria</taxon>
        <taxon>Bacillati</taxon>
        <taxon>Actinomycetota</taxon>
        <taxon>Actinomycetes</taxon>
        <taxon>Kitasatosporales</taxon>
        <taxon>Streptomycetaceae</taxon>
        <taxon>Streptomyces</taxon>
    </lineage>
</organism>
<dbReference type="InterPro" id="IPR036457">
    <property type="entry name" value="PPM-type-like_dom_sf"/>
</dbReference>
<gene>
    <name evidence="4" type="ORF">HNQ79_005872</name>
</gene>
<evidence type="ECO:0000313" key="5">
    <source>
        <dbReference type="Proteomes" id="UP000540423"/>
    </source>
</evidence>
<dbReference type="InterPro" id="IPR052016">
    <property type="entry name" value="Bact_Sigma-Reg"/>
</dbReference>
<evidence type="ECO:0000256" key="1">
    <source>
        <dbReference type="ARBA" id="ARBA00022801"/>
    </source>
</evidence>
<keyword evidence="5" id="KW-1185">Reference proteome</keyword>
<accession>A0A7X0HKJ1</accession>